<dbReference type="PROSITE" id="PS00211">
    <property type="entry name" value="ABC_TRANSPORTER_1"/>
    <property type="match status" value="1"/>
</dbReference>
<feature type="transmembrane region" description="Helical" evidence="9">
    <location>
        <begin position="923"/>
        <end position="947"/>
    </location>
</feature>
<keyword evidence="3" id="KW-0813">Transport</keyword>
<sequence length="1537" mass="177002">MVLMIWSESYNVPTYGIGEKYLNMNLSSSKVKKINEPEHCFWESELYFKSYFKNIKNRSFRYYDYSSFLKYFFFHWLNKWTKHFSCEFVEPYKYHPLPVSDQVLKWYPIFSKHISDGLARLESFECNKSESRDKKSKKPYKSIIFRALVLTFWKRTLFLIVGLIVVNILSMSTAVLVKKVLTVLNDKSLSFIKTFLLLLTIIVFQIADGLLLEIFNFHMNRLNSIVHCLTSVVVFQHAIPHRRKFFNNVNGSNSLNVCNKVLHSCSPDSDCSKNPLFCPALRHQSREVSSQIFNFESADYHFVAMGFQSLRFFIDFLTNFIYGIILTSVQIKDNLSFLYLIGALFIIFMVVIEVLTSYIFKWVLFLSDTRISKCNHILFSLSRVKKMLYDDIAINIITRSRNNELSLFYVYTFFTLFNMSLYTSCINVSFYFIKRSFVKSINKASVITDIDTAGFMTTFYIYMRIITSLILIPNSIKLFGMGYISLRRLEKFIKNCSPNFYISENKYTGSTKTSSDIIEVTTQIPNDVVVYYKDATFTWVHARDDLLNKKYEPFLKNINFELKFGEMAIVTGAQGSGKSNFIKSILGEMTLVRGSMAVVPLHTSMPIFYASQDIWIQQGTIRSNITFGYKFDEQLYNPVLKAVELEFDISTWDKGDLRVVSDNAHSLSGGQRVRMELARAVYAYLVFHKVNKEYNNSECSFLMCLDASFHGLDPYVSKTIFNNLFNVKTGLLAKDDLSVVLTTTKQILDICSKASDLTNMPNPPVYQIKNQTLQFHSNLHDILKDKKINNQDYMYLSASSSGPCRMNYLTNDMLRLCSSDAATRLGRMEVTRSKYSKSFKSYTRDELAGIKFNPYLVYVKPAPALFLLYLFLSVAFNVLDNVKLVLSTNLSDHITKNINQYKDGKFVDLSEIKAKSNFTFKTVVLFILIIIILSVLATLSMTTGSLVSSRKIHEYSINSIFKNSSSVIKIKKDVSRILTYFFVDINFIDYFVGSQFTLFSIPFIQSLINILTLFYLIPVSIPLVTVTIGFVYYFVLKRYVNSNKSMFFAYLESCVHVNSSVERAISGSQIYRSFNREFELINSAIEHRDYRARSRFMSFSIVSWSTTLFNWMFSFTTLLIFSLVALLDRFTGFNFNVGYFGLGLSLCVNVLKSFDKLTLTLGQFDMAMCSVERFRLFIPPGEKFKFMKFLNTHEEILTNPISGPKFDRKQLLKRRAVEFKSENKKFYGLRKLFYHPKIQILDVGRYLTSDHSGVELRDVCVYTKLAHTPESMILKHLNVSSHRSEIIGIIGRTGAGKTTLLSVLQNIAENRSGQVLLDGKELNDIPEDVLSQIIGVIPQLPFVFKGWTIRTFLDPRKLFSDDDIKYALNLCGLLNFVSELQGGKKLDTVLIQDDVSSSYKQYKNKKQENIKSGEITSTGIETDMLLSNSQLRTLWLARLVLYRHFYRMIVVDEPPEEDLLDESSTKDDIGVPIYDLLEKYFSHCTTFVTAHEVNTLKKCTSVWVMHHGSLVRTCKASDIAANESIASIIEKALENKL</sequence>
<dbReference type="PANTHER" id="PTHR24223">
    <property type="entry name" value="ATP-BINDING CASSETTE SUB-FAMILY C"/>
    <property type="match status" value="1"/>
</dbReference>
<evidence type="ECO:0000256" key="5">
    <source>
        <dbReference type="ARBA" id="ARBA00022741"/>
    </source>
</evidence>
<evidence type="ECO:0000313" key="13">
    <source>
        <dbReference type="Proteomes" id="UP000244803"/>
    </source>
</evidence>
<feature type="domain" description="ABC transporter" evidence="10">
    <location>
        <begin position="530"/>
        <end position="777"/>
    </location>
</feature>
<evidence type="ECO:0000256" key="1">
    <source>
        <dbReference type="ARBA" id="ARBA00004141"/>
    </source>
</evidence>
<feature type="transmembrane region" description="Helical" evidence="9">
    <location>
        <begin position="977"/>
        <end position="1001"/>
    </location>
</feature>
<protein>
    <recommendedName>
        <fullName evidence="14">ABC transporter</fullName>
    </recommendedName>
</protein>
<feature type="transmembrane region" description="Helical" evidence="9">
    <location>
        <begin position="337"/>
        <end position="360"/>
    </location>
</feature>
<dbReference type="Pfam" id="PF00005">
    <property type="entry name" value="ABC_tran"/>
    <property type="match status" value="2"/>
</dbReference>
<dbReference type="PROSITE" id="PS50929">
    <property type="entry name" value="ABC_TM1F"/>
    <property type="match status" value="1"/>
</dbReference>
<gene>
    <name evidence="12" type="ORF">MACJ_003895</name>
</gene>
<feature type="transmembrane region" description="Helical" evidence="9">
    <location>
        <begin position="461"/>
        <end position="484"/>
    </location>
</feature>
<dbReference type="InterPro" id="IPR003593">
    <property type="entry name" value="AAA+_ATPase"/>
</dbReference>
<dbReference type="SMART" id="SM00382">
    <property type="entry name" value="AAA"/>
    <property type="match status" value="2"/>
</dbReference>
<dbReference type="InterPro" id="IPR050173">
    <property type="entry name" value="ABC_transporter_C-like"/>
</dbReference>
<comment type="subcellular location">
    <subcellularLocation>
        <location evidence="1">Membrane</location>
        <topology evidence="1">Multi-pass membrane protein</topology>
    </subcellularLocation>
</comment>
<dbReference type="Gene3D" id="1.20.1560.10">
    <property type="entry name" value="ABC transporter type 1, transmembrane domain"/>
    <property type="match status" value="1"/>
</dbReference>
<keyword evidence="6" id="KW-0067">ATP-binding</keyword>
<organism evidence="12 13">
    <name type="scientific">Theileria orientalis</name>
    <dbReference type="NCBI Taxonomy" id="68886"/>
    <lineage>
        <taxon>Eukaryota</taxon>
        <taxon>Sar</taxon>
        <taxon>Alveolata</taxon>
        <taxon>Apicomplexa</taxon>
        <taxon>Aconoidasida</taxon>
        <taxon>Piroplasmida</taxon>
        <taxon>Theileriidae</taxon>
        <taxon>Theileria</taxon>
    </lineage>
</organism>
<dbReference type="Pfam" id="PF00664">
    <property type="entry name" value="ABC_membrane"/>
    <property type="match status" value="1"/>
</dbReference>
<evidence type="ECO:0008006" key="14">
    <source>
        <dbReference type="Google" id="ProtNLM"/>
    </source>
</evidence>
<evidence type="ECO:0000256" key="3">
    <source>
        <dbReference type="ARBA" id="ARBA00022448"/>
    </source>
</evidence>
<feature type="transmembrane region" description="Helical" evidence="9">
    <location>
        <begin position="1013"/>
        <end position="1036"/>
    </location>
</feature>
<accession>A0A976SKX0</accession>
<dbReference type="Proteomes" id="UP000244803">
    <property type="component" value="Chromosome 3"/>
</dbReference>
<evidence type="ECO:0000256" key="4">
    <source>
        <dbReference type="ARBA" id="ARBA00022692"/>
    </source>
</evidence>
<dbReference type="EMBL" id="CP056066">
    <property type="protein sequence ID" value="UVC54353.1"/>
    <property type="molecule type" value="Genomic_DNA"/>
</dbReference>
<comment type="similarity">
    <text evidence="2">Belongs to the ABC transporter superfamily. ABCC family. Conjugate transporter (TC 3.A.1.208) subfamily.</text>
</comment>
<evidence type="ECO:0000313" key="12">
    <source>
        <dbReference type="EMBL" id="UVC54353.1"/>
    </source>
</evidence>
<feature type="transmembrane region" description="Helical" evidence="9">
    <location>
        <begin position="1101"/>
        <end position="1127"/>
    </location>
</feature>
<evidence type="ECO:0000256" key="9">
    <source>
        <dbReference type="SAM" id="Phobius"/>
    </source>
</evidence>
<dbReference type="Gene3D" id="3.40.50.300">
    <property type="entry name" value="P-loop containing nucleotide triphosphate hydrolases"/>
    <property type="match status" value="2"/>
</dbReference>
<dbReference type="InterPro" id="IPR017871">
    <property type="entry name" value="ABC_transporter-like_CS"/>
</dbReference>
<evidence type="ECO:0000256" key="7">
    <source>
        <dbReference type="ARBA" id="ARBA00022989"/>
    </source>
</evidence>
<keyword evidence="4 9" id="KW-0812">Transmembrane</keyword>
<dbReference type="GO" id="GO:0005524">
    <property type="term" value="F:ATP binding"/>
    <property type="evidence" value="ECO:0007669"/>
    <property type="project" value="UniProtKB-KW"/>
</dbReference>
<evidence type="ECO:0000256" key="6">
    <source>
        <dbReference type="ARBA" id="ARBA00022840"/>
    </source>
</evidence>
<dbReference type="PANTHER" id="PTHR24223:SF456">
    <property type="entry name" value="MULTIDRUG RESISTANCE-ASSOCIATED PROTEIN LETHAL(2)03659"/>
    <property type="match status" value="1"/>
</dbReference>
<keyword evidence="5" id="KW-0547">Nucleotide-binding</keyword>
<dbReference type="PROSITE" id="PS50893">
    <property type="entry name" value="ABC_TRANSPORTER_2"/>
    <property type="match status" value="2"/>
</dbReference>
<dbReference type="InterPro" id="IPR003439">
    <property type="entry name" value="ABC_transporter-like_ATP-bd"/>
</dbReference>
<dbReference type="SUPFAM" id="SSF52540">
    <property type="entry name" value="P-loop containing nucleoside triphosphate hydrolases"/>
    <property type="match status" value="2"/>
</dbReference>
<keyword evidence="7 9" id="KW-1133">Transmembrane helix</keyword>
<feature type="domain" description="ABC transporter" evidence="10">
    <location>
        <begin position="1254"/>
        <end position="1532"/>
    </location>
</feature>
<feature type="transmembrane region" description="Helical" evidence="9">
    <location>
        <begin position="312"/>
        <end position="331"/>
    </location>
</feature>
<reference evidence="12" key="1">
    <citation type="submission" date="2022-07" db="EMBL/GenBank/DDBJ databases">
        <title>Evaluation of T. orientalis genome assembly methods using nanopore sequencing and analysis of variation between genomes.</title>
        <authorList>
            <person name="Yam J."/>
            <person name="Micallef M.L."/>
            <person name="Liu M."/>
            <person name="Djordjevic S.P."/>
            <person name="Bogema D.R."/>
            <person name="Jenkins C."/>
        </authorList>
    </citation>
    <scope>NUCLEOTIDE SEQUENCE</scope>
    <source>
        <strain evidence="12">Fish Creek</strain>
    </source>
</reference>
<dbReference type="GO" id="GO:0140359">
    <property type="term" value="F:ABC-type transporter activity"/>
    <property type="evidence" value="ECO:0007669"/>
    <property type="project" value="InterPro"/>
</dbReference>
<feature type="transmembrane region" description="Helical" evidence="9">
    <location>
        <begin position="408"/>
        <end position="433"/>
    </location>
</feature>
<proteinExistence type="inferred from homology"/>
<feature type="transmembrane region" description="Helical" evidence="9">
    <location>
        <begin position="189"/>
        <end position="212"/>
    </location>
</feature>
<dbReference type="SUPFAM" id="SSF90123">
    <property type="entry name" value="ABC transporter transmembrane region"/>
    <property type="match status" value="2"/>
</dbReference>
<dbReference type="GO" id="GO:0016887">
    <property type="term" value="F:ATP hydrolysis activity"/>
    <property type="evidence" value="ECO:0007669"/>
    <property type="project" value="InterPro"/>
</dbReference>
<name>A0A976SKX0_THEOR</name>
<keyword evidence="8 9" id="KW-0472">Membrane</keyword>
<evidence type="ECO:0000259" key="10">
    <source>
        <dbReference type="PROSITE" id="PS50893"/>
    </source>
</evidence>
<evidence type="ECO:0000259" key="11">
    <source>
        <dbReference type="PROSITE" id="PS50929"/>
    </source>
</evidence>
<dbReference type="InterPro" id="IPR011527">
    <property type="entry name" value="ABC1_TM_dom"/>
</dbReference>
<dbReference type="InterPro" id="IPR027417">
    <property type="entry name" value="P-loop_NTPase"/>
</dbReference>
<feature type="transmembrane region" description="Helical" evidence="9">
    <location>
        <begin position="143"/>
        <end position="169"/>
    </location>
</feature>
<feature type="domain" description="ABC transmembrane type-1" evidence="11">
    <location>
        <begin position="867"/>
        <end position="1166"/>
    </location>
</feature>
<dbReference type="InterPro" id="IPR036640">
    <property type="entry name" value="ABC1_TM_sf"/>
</dbReference>
<dbReference type="GO" id="GO:0016020">
    <property type="term" value="C:membrane"/>
    <property type="evidence" value="ECO:0007669"/>
    <property type="project" value="UniProtKB-SubCell"/>
</dbReference>
<evidence type="ECO:0000256" key="2">
    <source>
        <dbReference type="ARBA" id="ARBA00009726"/>
    </source>
</evidence>
<evidence type="ECO:0000256" key="8">
    <source>
        <dbReference type="ARBA" id="ARBA00023136"/>
    </source>
</evidence>